<dbReference type="Pfam" id="PF00795">
    <property type="entry name" value="CN_hydrolase"/>
    <property type="match status" value="1"/>
</dbReference>
<dbReference type="GO" id="GO:0050126">
    <property type="term" value="F:N-carbamoylputrescine amidase activity"/>
    <property type="evidence" value="ECO:0007669"/>
    <property type="project" value="InterPro"/>
</dbReference>
<dbReference type="PROSITE" id="PS50263">
    <property type="entry name" value="CN_HYDROLASE"/>
    <property type="match status" value="1"/>
</dbReference>
<keyword evidence="1" id="KW-0378">Hydrolase</keyword>
<dbReference type="STRING" id="554065.E1Z298"/>
<name>E1Z298_CHLVA</name>
<evidence type="ECO:0000259" key="3">
    <source>
        <dbReference type="PROSITE" id="PS50263"/>
    </source>
</evidence>
<dbReference type="InterPro" id="IPR003010">
    <property type="entry name" value="C-N_Hydrolase"/>
</dbReference>
<dbReference type="InterPro" id="IPR050345">
    <property type="entry name" value="Aliph_Amidase/BUP"/>
</dbReference>
<dbReference type="PANTHER" id="PTHR43674">
    <property type="entry name" value="NITRILASE C965.09-RELATED"/>
    <property type="match status" value="1"/>
</dbReference>
<dbReference type="PANTHER" id="PTHR43674:SF2">
    <property type="entry name" value="BETA-UREIDOPROPIONASE"/>
    <property type="match status" value="1"/>
</dbReference>
<dbReference type="GeneID" id="17359425"/>
<dbReference type="InterPro" id="IPR017755">
    <property type="entry name" value="N-carbamoylputrescine_amidase"/>
</dbReference>
<accession>E1Z298</accession>
<evidence type="ECO:0000256" key="1">
    <source>
        <dbReference type="ARBA" id="ARBA00022801"/>
    </source>
</evidence>
<dbReference type="OMA" id="APYFCQV"/>
<gene>
    <name evidence="4" type="ORF">CHLNCDRAFT_18182</name>
</gene>
<dbReference type="AlphaFoldDB" id="E1Z298"/>
<dbReference type="GO" id="GO:0033388">
    <property type="term" value="P:putrescine biosynthetic process from arginine"/>
    <property type="evidence" value="ECO:0007669"/>
    <property type="project" value="TreeGrafter"/>
</dbReference>
<dbReference type="EMBL" id="GL433835">
    <property type="protein sequence ID" value="EFN59963.1"/>
    <property type="molecule type" value="Genomic_DNA"/>
</dbReference>
<evidence type="ECO:0000256" key="2">
    <source>
        <dbReference type="ARBA" id="ARBA00034122"/>
    </source>
</evidence>
<comment type="similarity">
    <text evidence="2">Belongs to the carbon-nitrogen hydrolase superfamily.</text>
</comment>
<dbReference type="KEGG" id="cvr:CHLNCDRAFT_18182"/>
<organism evidence="5">
    <name type="scientific">Chlorella variabilis</name>
    <name type="common">Green alga</name>
    <dbReference type="NCBI Taxonomy" id="554065"/>
    <lineage>
        <taxon>Eukaryota</taxon>
        <taxon>Viridiplantae</taxon>
        <taxon>Chlorophyta</taxon>
        <taxon>core chlorophytes</taxon>
        <taxon>Trebouxiophyceae</taxon>
        <taxon>Chlorellales</taxon>
        <taxon>Chlorellaceae</taxon>
        <taxon>Chlorella clade</taxon>
        <taxon>Chlorella</taxon>
    </lineage>
</organism>
<evidence type="ECO:0000313" key="5">
    <source>
        <dbReference type="Proteomes" id="UP000008141"/>
    </source>
</evidence>
<sequence length="303" mass="33444">MTPPQELLQAPPRKVTVAATQMACSWDIEDNMKKAEGLVRAAAAQGANIILLQELFEAPYFCQEQKQEYYRLAKPVDDNPLIPRFAKLAAELQVVLPISFFERAGAAHFNSLVVADADGSIVGHYRKSHIPDGPGYQEKFYFSPGDTGFKVFKTRYADIGVLICWDQWFPEGARCAALMGAEILFYPTAIGSEPPNPSYSSYPHWARVMQGHAGANMMPVVASNRIGTETFEHSHITFYGGSFIAGPAGEIVAQPEQDEGVVVATFDLEECSSNRAGWGMFRDRRPDLYGPIATLDGSRNSRR</sequence>
<dbReference type="CDD" id="cd07573">
    <property type="entry name" value="CPA"/>
    <property type="match status" value="1"/>
</dbReference>
<reference evidence="4 5" key="1">
    <citation type="journal article" date="2010" name="Plant Cell">
        <title>The Chlorella variabilis NC64A genome reveals adaptation to photosymbiosis, coevolution with viruses, and cryptic sex.</title>
        <authorList>
            <person name="Blanc G."/>
            <person name="Duncan G."/>
            <person name="Agarkova I."/>
            <person name="Borodovsky M."/>
            <person name="Gurnon J."/>
            <person name="Kuo A."/>
            <person name="Lindquist E."/>
            <person name="Lucas S."/>
            <person name="Pangilinan J."/>
            <person name="Polle J."/>
            <person name="Salamov A."/>
            <person name="Terry A."/>
            <person name="Yamada T."/>
            <person name="Dunigan D.D."/>
            <person name="Grigoriev I.V."/>
            <person name="Claverie J.M."/>
            <person name="Van Etten J.L."/>
        </authorList>
    </citation>
    <scope>NUCLEOTIDE SEQUENCE [LARGE SCALE GENOMIC DNA]</scope>
    <source>
        <strain evidence="4 5">NC64A</strain>
    </source>
</reference>
<dbReference type="OrthoDB" id="412018at2759"/>
<dbReference type="Gene3D" id="3.60.110.10">
    <property type="entry name" value="Carbon-nitrogen hydrolase"/>
    <property type="match status" value="1"/>
</dbReference>
<protein>
    <recommendedName>
        <fullName evidence="3">CN hydrolase domain-containing protein</fullName>
    </recommendedName>
</protein>
<dbReference type="SUPFAM" id="SSF56317">
    <property type="entry name" value="Carbon-nitrogen hydrolase"/>
    <property type="match status" value="1"/>
</dbReference>
<proteinExistence type="inferred from homology"/>
<dbReference type="Proteomes" id="UP000008141">
    <property type="component" value="Unassembled WGS sequence"/>
</dbReference>
<dbReference type="InParanoid" id="E1Z298"/>
<dbReference type="RefSeq" id="XP_005852065.1">
    <property type="nucleotide sequence ID" value="XM_005852003.1"/>
</dbReference>
<dbReference type="NCBIfam" id="TIGR03381">
    <property type="entry name" value="agmatine_aguB"/>
    <property type="match status" value="1"/>
</dbReference>
<dbReference type="InterPro" id="IPR036526">
    <property type="entry name" value="C-N_Hydrolase_sf"/>
</dbReference>
<dbReference type="FunCoup" id="E1Z298">
    <property type="interactions" value="216"/>
</dbReference>
<evidence type="ECO:0000313" key="4">
    <source>
        <dbReference type="EMBL" id="EFN59963.1"/>
    </source>
</evidence>
<dbReference type="eggNOG" id="KOG0806">
    <property type="taxonomic scope" value="Eukaryota"/>
</dbReference>
<keyword evidence="5" id="KW-1185">Reference proteome</keyword>
<feature type="domain" description="CN hydrolase" evidence="3">
    <location>
        <begin position="15"/>
        <end position="268"/>
    </location>
</feature>